<evidence type="ECO:0000313" key="1">
    <source>
        <dbReference type="EMBL" id="MBN8662826.1"/>
    </source>
</evidence>
<comment type="caution">
    <text evidence="1">The sequence shown here is derived from an EMBL/GenBank/DDBJ whole genome shotgun (WGS) entry which is preliminary data.</text>
</comment>
<dbReference type="EMBL" id="JAFLCK010000056">
    <property type="protein sequence ID" value="MBN8662826.1"/>
    <property type="molecule type" value="Genomic_DNA"/>
</dbReference>
<protein>
    <submittedName>
        <fullName evidence="1">Uncharacterized protein</fullName>
    </submittedName>
</protein>
<dbReference type="Proteomes" id="UP000664277">
    <property type="component" value="Unassembled WGS sequence"/>
</dbReference>
<reference evidence="1" key="1">
    <citation type="submission" date="2021-02" db="EMBL/GenBank/DDBJ databases">
        <title>Genome-Resolved Metagenomics of a Microbial Community Performing Photosynthetic Biological Nutrient Removal.</title>
        <authorList>
            <person name="Mcdaniel E.A."/>
        </authorList>
    </citation>
    <scope>NUCLEOTIDE SEQUENCE</scope>
    <source>
        <strain evidence="1">UWPOB_OBS1</strain>
    </source>
</reference>
<gene>
    <name evidence="1" type="ORF">J0M35_20835</name>
</gene>
<proteinExistence type="predicted"/>
<name>A0A8J7TP81_9BACT</name>
<sequence length="393" mass="44348">MNQNETVIPITDAAAAASGGCSSCQGSCAGACAGYPYVCLDIRAQKPASLRSLSRRLGDFTIETRKILTTLPGVEGPFADEDDYMKRAVVEVDTEVRVYKIKGHVGEIIVPTAYDLDPVRSLRQQIEDLPSDAAPQSRTDLLGHLATHPYGDRFLPEDIVAHLDECPDARYFGTIYMLNQSNHLELWLRLTYDRNFVSSASVKPNGDIMFYRGKKDIFLRDNVFHEWSHRLEQKFPELSKRWADTLELENGWVPRTYAFRSYEEHFAVIAEPILALDCGRFLEAANNAPLRVVVWLAGLKKALVESLESRPSCYHVLYCERARYGLEVLKPKALEYLKGAKSRAEQEVESARKAVAENPSDNHRNWLSRAEKLLPEAEEKAARVAAFLNTWLV</sequence>
<dbReference type="AlphaFoldDB" id="A0A8J7TP81"/>
<accession>A0A8J7TP81</accession>
<organism evidence="1 2">
    <name type="scientific">Candidatus Obscuribacter phosphatis</name>
    <dbReference type="NCBI Taxonomy" id="1906157"/>
    <lineage>
        <taxon>Bacteria</taxon>
        <taxon>Bacillati</taxon>
        <taxon>Candidatus Melainabacteria</taxon>
        <taxon>Candidatus Obscuribacterales</taxon>
        <taxon>Candidatus Obscuribacteraceae</taxon>
        <taxon>Candidatus Obscuribacter</taxon>
    </lineage>
</organism>
<evidence type="ECO:0000313" key="2">
    <source>
        <dbReference type="Proteomes" id="UP000664277"/>
    </source>
</evidence>